<sequence length="321" mass="34698">MDYILFTLSAAIVVGAGVKLSEYGDALAAVTGLGRSFIGITLLALFTSLPELISTIGALTLVDSPNLAFGNVYGSNMFNMFTIFLLDAVFRKTDVYDGISESNILTALYACLVTVLSVLGFYIKIYIGPISVVTLIIIVLFLYSSYISYKVLEKDDDDDDDTDMTLAGVSWRMGIAALAIVFAGLLMSKTADAIAFQTGLGDSFVGSFFLAVVTSLPEVAACYGAIRVGSVNMAMGNLFGSNLFNMAIIPVADIIYVKGPIFNYVAKGHIVAAIFATIAILIPIIGIRERNFRIRIFGVAFHSYSLVVLYMVYSVYLYMVR</sequence>
<dbReference type="PANTHER" id="PTHR10846:SF8">
    <property type="entry name" value="INNER MEMBRANE PROTEIN YRBG"/>
    <property type="match status" value="1"/>
</dbReference>
<evidence type="ECO:0000259" key="6">
    <source>
        <dbReference type="Pfam" id="PF01699"/>
    </source>
</evidence>
<dbReference type="HOGENOM" id="CLU_007948_2_1_0"/>
<protein>
    <submittedName>
        <fullName evidence="7">Sodium/calcium exchanger membrane region</fullName>
    </submittedName>
</protein>
<evidence type="ECO:0000313" key="7">
    <source>
        <dbReference type="EMBL" id="ADD69701.1"/>
    </source>
</evidence>
<keyword evidence="8" id="KW-1185">Reference proteome</keyword>
<feature type="transmembrane region" description="Helical" evidence="5">
    <location>
        <begin position="238"/>
        <end position="257"/>
    </location>
</feature>
<evidence type="ECO:0000256" key="4">
    <source>
        <dbReference type="ARBA" id="ARBA00023136"/>
    </source>
</evidence>
<dbReference type="InterPro" id="IPR004481">
    <property type="entry name" value="K/Na/Ca-exchanger"/>
</dbReference>
<name>D4H6M7_DENA2</name>
<feature type="domain" description="Sodium/calcium exchanger membrane region" evidence="6">
    <location>
        <begin position="3"/>
        <end position="142"/>
    </location>
</feature>
<evidence type="ECO:0000256" key="3">
    <source>
        <dbReference type="ARBA" id="ARBA00022989"/>
    </source>
</evidence>
<accession>D4H6M7</accession>
<dbReference type="KEGG" id="dap:Dacet_2951"/>
<organism evidence="7 8">
    <name type="scientific">Denitrovibrio acetiphilus (strain DSM 12809 / NBRC 114555 / N2460)</name>
    <dbReference type="NCBI Taxonomy" id="522772"/>
    <lineage>
        <taxon>Bacteria</taxon>
        <taxon>Pseudomonadati</taxon>
        <taxon>Deferribacterota</taxon>
        <taxon>Deferribacteres</taxon>
        <taxon>Deferribacterales</taxon>
        <taxon>Geovibrionaceae</taxon>
        <taxon>Denitrovibrio</taxon>
    </lineage>
</organism>
<evidence type="ECO:0000256" key="1">
    <source>
        <dbReference type="ARBA" id="ARBA00004141"/>
    </source>
</evidence>
<dbReference type="InParanoid" id="D4H6M7"/>
<feature type="transmembrane region" description="Helical" evidence="5">
    <location>
        <begin position="69"/>
        <end position="90"/>
    </location>
</feature>
<evidence type="ECO:0000256" key="5">
    <source>
        <dbReference type="SAM" id="Phobius"/>
    </source>
</evidence>
<keyword evidence="2 5" id="KW-0812">Transmembrane</keyword>
<comment type="subcellular location">
    <subcellularLocation>
        <location evidence="1">Membrane</location>
        <topology evidence="1">Multi-pass membrane protein</topology>
    </subcellularLocation>
</comment>
<feature type="transmembrane region" description="Helical" evidence="5">
    <location>
        <begin position="130"/>
        <end position="149"/>
    </location>
</feature>
<feature type="transmembrane region" description="Helical" evidence="5">
    <location>
        <begin position="299"/>
        <end position="319"/>
    </location>
</feature>
<dbReference type="EMBL" id="CP001968">
    <property type="protein sequence ID" value="ADD69701.1"/>
    <property type="molecule type" value="Genomic_DNA"/>
</dbReference>
<dbReference type="GO" id="GO:0005886">
    <property type="term" value="C:plasma membrane"/>
    <property type="evidence" value="ECO:0007669"/>
    <property type="project" value="TreeGrafter"/>
</dbReference>
<feature type="domain" description="Sodium/calcium exchanger membrane region" evidence="6">
    <location>
        <begin position="174"/>
        <end position="318"/>
    </location>
</feature>
<dbReference type="InterPro" id="IPR044880">
    <property type="entry name" value="NCX_ion-bd_dom_sf"/>
</dbReference>
<dbReference type="STRING" id="522772.Dacet_2951"/>
<reference evidence="7" key="1">
    <citation type="journal article" date="2010" name="Stand. Genomic Sci.">
        <title>Complete genome sequence of Denitrovibrio acetiphilus type strain (N2460).</title>
        <authorList>
            <person name="Kiss H."/>
            <person name="Lang E."/>
            <person name="Lapidus A."/>
            <person name="Copeland A."/>
            <person name="Nolan M."/>
            <person name="Glavina Del Rio T."/>
            <person name="Chen F."/>
            <person name="Lucas S."/>
            <person name="Tice H."/>
            <person name="Cheng J.F."/>
            <person name="Han C."/>
            <person name="Goodwin L."/>
            <person name="Pitluck S."/>
            <person name="Liolios K."/>
            <person name="Pati A."/>
            <person name="Ivanova N."/>
            <person name="Mavromatis K."/>
            <person name="Chen A."/>
            <person name="Palaniappan K."/>
            <person name="Land M."/>
            <person name="Hauser L."/>
            <person name="Chang Y.J."/>
            <person name="Jeffries C.D."/>
            <person name="Detter J.C."/>
            <person name="Brettin T."/>
            <person name="Spring S."/>
            <person name="Rohde M."/>
            <person name="Goker M."/>
            <person name="Woyke T."/>
            <person name="Bristow J."/>
            <person name="Eisen J.A."/>
            <person name="Markowitz V."/>
            <person name="Hugenholtz P."/>
            <person name="Kyrpides N.C."/>
            <person name="Klenk H.P."/>
        </authorList>
    </citation>
    <scope>NUCLEOTIDE SEQUENCE [LARGE SCALE GENOMIC DNA]</scope>
    <source>
        <strain evidence="7">DSM 12809</strain>
    </source>
</reference>
<dbReference type="RefSeq" id="WP_013012186.1">
    <property type="nucleotide sequence ID" value="NC_013943.1"/>
</dbReference>
<dbReference type="AlphaFoldDB" id="D4H6M7"/>
<dbReference type="FunCoup" id="D4H6M7">
    <property type="interactions" value="123"/>
</dbReference>
<feature type="transmembrane region" description="Helical" evidence="5">
    <location>
        <begin position="169"/>
        <end position="187"/>
    </location>
</feature>
<dbReference type="eggNOG" id="COG0530">
    <property type="taxonomic scope" value="Bacteria"/>
</dbReference>
<feature type="transmembrane region" description="Helical" evidence="5">
    <location>
        <begin position="102"/>
        <end position="123"/>
    </location>
</feature>
<keyword evidence="4 5" id="KW-0472">Membrane</keyword>
<dbReference type="PANTHER" id="PTHR10846">
    <property type="entry name" value="SODIUM/POTASSIUM/CALCIUM EXCHANGER"/>
    <property type="match status" value="1"/>
</dbReference>
<feature type="transmembrane region" description="Helical" evidence="5">
    <location>
        <begin position="36"/>
        <end position="62"/>
    </location>
</feature>
<dbReference type="InterPro" id="IPR004837">
    <property type="entry name" value="NaCa_Exmemb"/>
</dbReference>
<proteinExistence type="predicted"/>
<dbReference type="Gene3D" id="1.20.1420.30">
    <property type="entry name" value="NCX, central ion-binding region"/>
    <property type="match status" value="2"/>
</dbReference>
<dbReference type="GO" id="GO:0006874">
    <property type="term" value="P:intracellular calcium ion homeostasis"/>
    <property type="evidence" value="ECO:0007669"/>
    <property type="project" value="TreeGrafter"/>
</dbReference>
<evidence type="ECO:0000256" key="2">
    <source>
        <dbReference type="ARBA" id="ARBA00022692"/>
    </source>
</evidence>
<dbReference type="Pfam" id="PF01699">
    <property type="entry name" value="Na_Ca_ex"/>
    <property type="match status" value="2"/>
</dbReference>
<dbReference type="PaxDb" id="522772-Dacet_2951"/>
<dbReference type="GO" id="GO:0008273">
    <property type="term" value="F:calcium, potassium:sodium antiporter activity"/>
    <property type="evidence" value="ECO:0007669"/>
    <property type="project" value="TreeGrafter"/>
</dbReference>
<gene>
    <name evidence="7" type="ordered locus">Dacet_2951</name>
</gene>
<feature type="transmembrane region" description="Helical" evidence="5">
    <location>
        <begin position="269"/>
        <end position="287"/>
    </location>
</feature>
<evidence type="ECO:0000313" key="8">
    <source>
        <dbReference type="Proteomes" id="UP000002012"/>
    </source>
</evidence>
<dbReference type="GO" id="GO:0005262">
    <property type="term" value="F:calcium channel activity"/>
    <property type="evidence" value="ECO:0007669"/>
    <property type="project" value="TreeGrafter"/>
</dbReference>
<keyword evidence="3 5" id="KW-1133">Transmembrane helix</keyword>
<dbReference type="OrthoDB" id="9794225at2"/>
<dbReference type="Proteomes" id="UP000002012">
    <property type="component" value="Chromosome"/>
</dbReference>